<dbReference type="InterPro" id="IPR051257">
    <property type="entry name" value="Diverse_CBS-Domain"/>
</dbReference>
<dbReference type="InterPro" id="IPR000644">
    <property type="entry name" value="CBS_dom"/>
</dbReference>
<dbReference type="EMBL" id="JAGSOH010000012">
    <property type="protein sequence ID" value="MBR7826085.1"/>
    <property type="molecule type" value="Genomic_DNA"/>
</dbReference>
<comment type="caution">
    <text evidence="4">The sequence shown here is derived from an EMBL/GenBank/DDBJ whole genome shotgun (WGS) entry which is preliminary data.</text>
</comment>
<protein>
    <submittedName>
        <fullName evidence="4">CBS domain-containing protein</fullName>
    </submittedName>
</protein>
<feature type="domain" description="CBS" evidence="3">
    <location>
        <begin position="8"/>
        <end position="67"/>
    </location>
</feature>
<evidence type="ECO:0000256" key="2">
    <source>
        <dbReference type="PROSITE-ProRule" id="PRU00703"/>
    </source>
</evidence>
<dbReference type="RefSeq" id="WP_212517232.1">
    <property type="nucleotide sequence ID" value="NZ_JAGSOH010000012.1"/>
</dbReference>
<dbReference type="SMART" id="SM00116">
    <property type="entry name" value="CBS"/>
    <property type="match status" value="2"/>
</dbReference>
<keyword evidence="1 2" id="KW-0129">CBS domain</keyword>
<dbReference type="PANTHER" id="PTHR43080">
    <property type="entry name" value="CBS DOMAIN-CONTAINING PROTEIN CBSX3, MITOCHONDRIAL"/>
    <property type="match status" value="1"/>
</dbReference>
<dbReference type="Gene3D" id="3.10.580.10">
    <property type="entry name" value="CBS-domain"/>
    <property type="match status" value="1"/>
</dbReference>
<name>A0A941E4H9_9ACTN</name>
<dbReference type="PROSITE" id="PS51371">
    <property type="entry name" value="CBS"/>
    <property type="match status" value="2"/>
</dbReference>
<dbReference type="AlphaFoldDB" id="A0A941E4H9"/>
<proteinExistence type="predicted"/>
<evidence type="ECO:0000259" key="3">
    <source>
        <dbReference type="PROSITE" id="PS51371"/>
    </source>
</evidence>
<dbReference type="InterPro" id="IPR044725">
    <property type="entry name" value="CBSX3_CBS_dom"/>
</dbReference>
<dbReference type="SUPFAM" id="SSF54631">
    <property type="entry name" value="CBS-domain pair"/>
    <property type="match status" value="1"/>
</dbReference>
<evidence type="ECO:0000313" key="5">
    <source>
        <dbReference type="Proteomes" id="UP000676325"/>
    </source>
</evidence>
<evidence type="ECO:0000313" key="4">
    <source>
        <dbReference type="EMBL" id="MBR7826085.1"/>
    </source>
</evidence>
<organism evidence="4 5">
    <name type="scientific">Actinospica acidithermotolerans</name>
    <dbReference type="NCBI Taxonomy" id="2828514"/>
    <lineage>
        <taxon>Bacteria</taxon>
        <taxon>Bacillati</taxon>
        <taxon>Actinomycetota</taxon>
        <taxon>Actinomycetes</taxon>
        <taxon>Catenulisporales</taxon>
        <taxon>Actinospicaceae</taxon>
        <taxon>Actinospica</taxon>
    </lineage>
</organism>
<dbReference type="CDD" id="cd04623">
    <property type="entry name" value="CBS_pair_bac_euk"/>
    <property type="match status" value="1"/>
</dbReference>
<dbReference type="PANTHER" id="PTHR43080:SF2">
    <property type="entry name" value="CBS DOMAIN-CONTAINING PROTEIN"/>
    <property type="match status" value="1"/>
</dbReference>
<dbReference type="Proteomes" id="UP000676325">
    <property type="component" value="Unassembled WGS sequence"/>
</dbReference>
<accession>A0A941E4H9</accession>
<evidence type="ECO:0000256" key="1">
    <source>
        <dbReference type="ARBA" id="ARBA00023122"/>
    </source>
</evidence>
<feature type="domain" description="CBS" evidence="3">
    <location>
        <begin position="75"/>
        <end position="132"/>
    </location>
</feature>
<reference evidence="4" key="1">
    <citation type="submission" date="2021-04" db="EMBL/GenBank/DDBJ databases">
        <title>Genome based classification of Actinospica acidithermotolerans sp. nov., an actinobacterium isolated from an Indonesian hot spring.</title>
        <authorList>
            <person name="Kusuma A.B."/>
            <person name="Putra K.E."/>
            <person name="Nafisah S."/>
            <person name="Loh J."/>
            <person name="Nouioui I."/>
            <person name="Goodfellow M."/>
        </authorList>
    </citation>
    <scope>NUCLEOTIDE SEQUENCE</scope>
    <source>
        <strain evidence="4">MGRD01-02</strain>
    </source>
</reference>
<keyword evidence="5" id="KW-1185">Reference proteome</keyword>
<dbReference type="Pfam" id="PF00571">
    <property type="entry name" value="CBS"/>
    <property type="match status" value="2"/>
</dbReference>
<sequence>MRVKDVLRNKGSVVVTVRPDATCRALLALLAERNIGAVVVSEDGVTVRGIVSERDVVRRLNDRGDAVLDGPVSDIAVWEVSTCALEDHVDELCTTMTSRRIRHLPVVDPAGRLVGIVSIGDVVKSTIDQLEFDRKNLIDYVQG</sequence>
<gene>
    <name evidence="4" type="ORF">KDK95_07210</name>
</gene>
<dbReference type="InterPro" id="IPR046342">
    <property type="entry name" value="CBS_dom_sf"/>
</dbReference>